<dbReference type="AlphaFoldDB" id="A0A975BU95"/>
<gene>
    <name evidence="1" type="ORF">dnm_074500</name>
</gene>
<accession>A0A975BU95</accession>
<protein>
    <submittedName>
        <fullName evidence="1">Uncharacterized protein</fullName>
    </submittedName>
</protein>
<reference evidence="1" key="1">
    <citation type="journal article" date="2021" name="Microb. Physiol.">
        <title>Proteogenomic Insights into the Physiology of Marine, Sulfate-Reducing, Filamentous Desulfonema limicola and Desulfonema magnum.</title>
        <authorList>
            <person name="Schnaars V."/>
            <person name="Wohlbrand L."/>
            <person name="Scheve S."/>
            <person name="Hinrichs C."/>
            <person name="Reinhardt R."/>
            <person name="Rabus R."/>
        </authorList>
    </citation>
    <scope>NUCLEOTIDE SEQUENCE</scope>
    <source>
        <strain evidence="1">4be13</strain>
    </source>
</reference>
<keyword evidence="2" id="KW-1185">Reference proteome</keyword>
<organism evidence="1 2">
    <name type="scientific">Desulfonema magnum</name>
    <dbReference type="NCBI Taxonomy" id="45655"/>
    <lineage>
        <taxon>Bacteria</taxon>
        <taxon>Pseudomonadati</taxon>
        <taxon>Thermodesulfobacteriota</taxon>
        <taxon>Desulfobacteria</taxon>
        <taxon>Desulfobacterales</taxon>
        <taxon>Desulfococcaceae</taxon>
        <taxon>Desulfonema</taxon>
    </lineage>
</organism>
<dbReference type="KEGG" id="dmm:dnm_074500"/>
<evidence type="ECO:0000313" key="1">
    <source>
        <dbReference type="EMBL" id="QTA91383.1"/>
    </source>
</evidence>
<sequence length="66" mass="7278">MPGISVRLCKNHAERYWVRTEKKSFFSVPPGMTCGACRATYGRKSRKTFGQLLMNGSPGCHLSAGN</sequence>
<dbReference type="EMBL" id="CP061800">
    <property type="protein sequence ID" value="QTA91383.1"/>
    <property type="molecule type" value="Genomic_DNA"/>
</dbReference>
<name>A0A975BU95_9BACT</name>
<dbReference type="Proteomes" id="UP000663722">
    <property type="component" value="Chromosome"/>
</dbReference>
<evidence type="ECO:0000313" key="2">
    <source>
        <dbReference type="Proteomes" id="UP000663722"/>
    </source>
</evidence>
<proteinExistence type="predicted"/>